<organism evidence="1 2">
    <name type="scientific">Zygosaccharomyces rouxii</name>
    <dbReference type="NCBI Taxonomy" id="4956"/>
    <lineage>
        <taxon>Eukaryota</taxon>
        <taxon>Fungi</taxon>
        <taxon>Dikarya</taxon>
        <taxon>Ascomycota</taxon>
        <taxon>Saccharomycotina</taxon>
        <taxon>Saccharomycetes</taxon>
        <taxon>Saccharomycetales</taxon>
        <taxon>Saccharomycetaceae</taxon>
        <taxon>Zygosaccharomyces</taxon>
    </lineage>
</organism>
<dbReference type="Proteomes" id="UP000187013">
    <property type="component" value="Unassembled WGS sequence"/>
</dbReference>
<accession>A0A1Q3A8G2</accession>
<dbReference type="AlphaFoldDB" id="A0A1Q3A8G2"/>
<dbReference type="EMBL" id="BDGX01000032">
    <property type="protein sequence ID" value="GAV51843.1"/>
    <property type="molecule type" value="Genomic_DNA"/>
</dbReference>
<comment type="caution">
    <text evidence="1">The sequence shown here is derived from an EMBL/GenBank/DDBJ whole genome shotgun (WGS) entry which is preliminary data.</text>
</comment>
<name>A0A1Q3A8G2_ZYGRO</name>
<sequence length="164" mass="18437">MFHVQCVALLPRSKESFAFLSLLLLGGKFLKAETRGSWIFLYCQGENPECLSHLGVRKRGGGRLGRVVYSNGRNNRAGISHVISWEEIIVLESSRLVLHCGVNDIDNDVPSNLPSFFFFNWVQLGPQATWNVRFKIFFRLVSPVHSGDFSIVWVSMSVPAGYCS</sequence>
<reference evidence="1 2" key="1">
    <citation type="submission" date="2016-08" db="EMBL/GenBank/DDBJ databases">
        <title>Draft genome sequence of allopolyploid Zygosaccharomyces rouxii.</title>
        <authorList>
            <person name="Watanabe J."/>
            <person name="Uehara K."/>
            <person name="Mogi Y."/>
            <person name="Tsukioka Y."/>
        </authorList>
    </citation>
    <scope>NUCLEOTIDE SEQUENCE [LARGE SCALE GENOMIC DNA]</scope>
    <source>
        <strain evidence="1 2">NBRC 110957</strain>
    </source>
</reference>
<protein>
    <submittedName>
        <fullName evidence="1">Uncharacterized protein</fullName>
    </submittedName>
</protein>
<evidence type="ECO:0000313" key="1">
    <source>
        <dbReference type="EMBL" id="GAV51843.1"/>
    </source>
</evidence>
<evidence type="ECO:0000313" key="2">
    <source>
        <dbReference type="Proteomes" id="UP000187013"/>
    </source>
</evidence>
<gene>
    <name evidence="1" type="ORF">ZYGR_0AF03140</name>
</gene>
<proteinExistence type="predicted"/>